<proteinExistence type="predicted"/>
<protein>
    <recommendedName>
        <fullName evidence="2">Inositolphosphotransferase Aur1/Ipt1 domain-containing protein</fullName>
    </recommendedName>
</protein>
<gene>
    <name evidence="3" type="ORF">BKD09_30245</name>
</gene>
<keyword evidence="1" id="KW-1133">Transmembrane helix</keyword>
<keyword evidence="1" id="KW-0472">Membrane</keyword>
<feature type="transmembrane region" description="Helical" evidence="1">
    <location>
        <begin position="299"/>
        <end position="317"/>
    </location>
</feature>
<dbReference type="Proteomes" id="UP000181962">
    <property type="component" value="Chromosome"/>
</dbReference>
<feature type="transmembrane region" description="Helical" evidence="1">
    <location>
        <begin position="180"/>
        <end position="206"/>
    </location>
</feature>
<dbReference type="AlphaFoldDB" id="A0A1L3FH32"/>
<keyword evidence="1" id="KW-0812">Transmembrane</keyword>
<dbReference type="Pfam" id="PF14378">
    <property type="entry name" value="PAP2_3"/>
    <property type="match status" value="1"/>
</dbReference>
<feature type="transmembrane region" description="Helical" evidence="1">
    <location>
        <begin position="87"/>
        <end position="109"/>
    </location>
</feature>
<evidence type="ECO:0000256" key="1">
    <source>
        <dbReference type="SAM" id="Phobius"/>
    </source>
</evidence>
<evidence type="ECO:0000313" key="4">
    <source>
        <dbReference type="Proteomes" id="UP000181962"/>
    </source>
</evidence>
<feature type="transmembrane region" description="Helical" evidence="1">
    <location>
        <begin position="23"/>
        <end position="44"/>
    </location>
</feature>
<dbReference type="EMBL" id="CP017637">
    <property type="protein sequence ID" value="APG12627.1"/>
    <property type="molecule type" value="Genomic_DNA"/>
</dbReference>
<dbReference type="Gene3D" id="1.20.144.10">
    <property type="entry name" value="Phosphatidic acid phosphatase type 2/haloperoxidase"/>
    <property type="match status" value="1"/>
</dbReference>
<sequence length="350" mass="37552">MTAVKGSAEPPRIYHKIDEDPQAAWQLFNANWLIIAVMGSLLALGLTSTNLRLEPIAFGTTLAIAAALLAVAYHHRLTRGDRTDPKLFFSLGTIGQVILTCAIVGPLSYVAGAIGYPLQDQALLSVDRALGLDPEPIIRYVNDHPWLAIILSRAYGLIKWPLLGIPIVLVLTAQYARLQLFVLAMSVALAVAIAISVFVPAIGTYYGLQLPPARYPNIDTSVYAGQLRDILALRDGSLRELGLFKLAGIVSFPSFHAASAVLYMWALWPVRAVGGIAATINILMIAATPVIGAHYLIDLVGGILLAVASILAATSYLKWLKRTQRTSAASAPDWPQKLVNCANGSQTLSP</sequence>
<feature type="transmembrane region" description="Helical" evidence="1">
    <location>
        <begin position="243"/>
        <end position="265"/>
    </location>
</feature>
<feature type="domain" description="Inositolphosphotransferase Aur1/Ipt1" evidence="2">
    <location>
        <begin position="122"/>
        <end position="311"/>
    </location>
</feature>
<reference evidence="3 4" key="1">
    <citation type="submission" date="2016-11" db="EMBL/GenBank/DDBJ databases">
        <title>Complete Genome Sequence of Bradyrhizobium sp. strain J5, an isolated from soybean nodule in Hokkaido.</title>
        <authorList>
            <person name="Kanehara K."/>
        </authorList>
    </citation>
    <scope>NUCLEOTIDE SEQUENCE [LARGE SCALE GENOMIC DNA]</scope>
    <source>
        <strain evidence="3 4">J5</strain>
    </source>
</reference>
<evidence type="ECO:0000313" key="3">
    <source>
        <dbReference type="EMBL" id="APG12627.1"/>
    </source>
</evidence>
<evidence type="ECO:0000259" key="2">
    <source>
        <dbReference type="Pfam" id="PF14378"/>
    </source>
</evidence>
<accession>A0A1L3FH32</accession>
<dbReference type="OrthoDB" id="7584858at2"/>
<dbReference type="GO" id="GO:0016020">
    <property type="term" value="C:membrane"/>
    <property type="evidence" value="ECO:0007669"/>
    <property type="project" value="UniProtKB-SubCell"/>
</dbReference>
<feature type="transmembrane region" description="Helical" evidence="1">
    <location>
        <begin position="56"/>
        <end position="75"/>
    </location>
</feature>
<feature type="transmembrane region" description="Helical" evidence="1">
    <location>
        <begin position="272"/>
        <end position="293"/>
    </location>
</feature>
<dbReference type="SUPFAM" id="SSF48317">
    <property type="entry name" value="Acid phosphatase/Vanadium-dependent haloperoxidase"/>
    <property type="match status" value="1"/>
</dbReference>
<organism evidence="3 4">
    <name type="scientific">Bradyrhizobium japonicum</name>
    <dbReference type="NCBI Taxonomy" id="375"/>
    <lineage>
        <taxon>Bacteria</taxon>
        <taxon>Pseudomonadati</taxon>
        <taxon>Pseudomonadota</taxon>
        <taxon>Alphaproteobacteria</taxon>
        <taxon>Hyphomicrobiales</taxon>
        <taxon>Nitrobacteraceae</taxon>
        <taxon>Bradyrhizobium</taxon>
    </lineage>
</organism>
<dbReference type="InterPro" id="IPR036938">
    <property type="entry name" value="PAP2/HPO_sf"/>
</dbReference>
<name>A0A1L3FH32_BRAJP</name>
<feature type="transmembrane region" description="Helical" evidence="1">
    <location>
        <begin position="154"/>
        <end position="173"/>
    </location>
</feature>
<dbReference type="InterPro" id="IPR026841">
    <property type="entry name" value="Aur1/Ipt1"/>
</dbReference>